<dbReference type="PANTHER" id="PTHR34056">
    <property type="entry name" value="GPI-ANCHORED PROTEIN"/>
    <property type="match status" value="1"/>
</dbReference>
<evidence type="ECO:0000313" key="4">
    <source>
        <dbReference type="Proteomes" id="UP000639772"/>
    </source>
</evidence>
<dbReference type="Proteomes" id="UP000639772">
    <property type="component" value="Chromosome 9"/>
</dbReference>
<reference evidence="3 4" key="1">
    <citation type="journal article" date="2020" name="Nat. Food">
        <title>A phased Vanilla planifolia genome enables genetic improvement of flavour and production.</title>
        <authorList>
            <person name="Hasing T."/>
            <person name="Tang H."/>
            <person name="Brym M."/>
            <person name="Khazi F."/>
            <person name="Huang T."/>
            <person name="Chambers A.H."/>
        </authorList>
    </citation>
    <scope>NUCLEOTIDE SEQUENCE [LARGE SCALE GENOMIC DNA]</scope>
    <source>
        <tissue evidence="3">Leaf</tissue>
    </source>
</reference>
<dbReference type="InterPro" id="IPR040376">
    <property type="entry name" value="At4g28100-like"/>
</dbReference>
<dbReference type="EMBL" id="JADCNM010000009">
    <property type="protein sequence ID" value="KAG0468516.1"/>
    <property type="molecule type" value="Genomic_DNA"/>
</dbReference>
<sequence>MWHGNLSKNSVTAEFKQHLDPGGSPSVVPTFSVPSIGDGSNRSVNCQLDLSTEMFGSIQQACGIGTRGSLDRSRCCPVLAAWLYAAYSRSALRLHYPSSSPPVDDDQMPIIPETESQRCADAFQASFDAREIRLPRPNATCDTALCFCGIRLHDLGSLSCPAAFNLTETGLKTTSELRSLERDCSNASNAGCTRCLNSLEKLKGEGGEGRMKRMMDRDCRLMGLTWLLARNKSAYIPTVSAVLRAMSYSAHPPTPPYRCSPDQDNMPLAVGSLQVGRAGSMSSFSAFLNWITLWAILLVWTANLVGV</sequence>
<dbReference type="InterPro" id="IPR043891">
    <property type="entry name" value="SPARK"/>
</dbReference>
<feature type="domain" description="SPARK" evidence="2">
    <location>
        <begin position="41"/>
        <end position="203"/>
    </location>
</feature>
<keyword evidence="1" id="KW-0812">Transmembrane</keyword>
<keyword evidence="1" id="KW-1133">Transmembrane helix</keyword>
<evidence type="ECO:0000259" key="2">
    <source>
        <dbReference type="Pfam" id="PF19160"/>
    </source>
</evidence>
<evidence type="ECO:0000256" key="1">
    <source>
        <dbReference type="SAM" id="Phobius"/>
    </source>
</evidence>
<dbReference type="AlphaFoldDB" id="A0A835Q8Q0"/>
<comment type="caution">
    <text evidence="3">The sequence shown here is derived from an EMBL/GenBank/DDBJ whole genome shotgun (WGS) entry which is preliminary data.</text>
</comment>
<evidence type="ECO:0000313" key="3">
    <source>
        <dbReference type="EMBL" id="KAG0468516.1"/>
    </source>
</evidence>
<dbReference type="Pfam" id="PF19160">
    <property type="entry name" value="SPARK"/>
    <property type="match status" value="1"/>
</dbReference>
<protein>
    <recommendedName>
        <fullName evidence="2">SPARK domain-containing protein</fullName>
    </recommendedName>
</protein>
<dbReference type="OrthoDB" id="764087at2759"/>
<feature type="transmembrane region" description="Helical" evidence="1">
    <location>
        <begin position="287"/>
        <end position="306"/>
    </location>
</feature>
<accession>A0A835Q8Q0</accession>
<gene>
    <name evidence="3" type="ORF">HPP92_017844</name>
</gene>
<keyword evidence="1" id="KW-0472">Membrane</keyword>
<dbReference type="PANTHER" id="PTHR34056:SF3">
    <property type="entry name" value="OS07G0557700 PROTEIN"/>
    <property type="match status" value="1"/>
</dbReference>
<proteinExistence type="predicted"/>
<name>A0A835Q8Q0_VANPL</name>
<organism evidence="3 4">
    <name type="scientific">Vanilla planifolia</name>
    <name type="common">Vanilla</name>
    <dbReference type="NCBI Taxonomy" id="51239"/>
    <lineage>
        <taxon>Eukaryota</taxon>
        <taxon>Viridiplantae</taxon>
        <taxon>Streptophyta</taxon>
        <taxon>Embryophyta</taxon>
        <taxon>Tracheophyta</taxon>
        <taxon>Spermatophyta</taxon>
        <taxon>Magnoliopsida</taxon>
        <taxon>Liliopsida</taxon>
        <taxon>Asparagales</taxon>
        <taxon>Orchidaceae</taxon>
        <taxon>Vanilloideae</taxon>
        <taxon>Vanilleae</taxon>
        <taxon>Vanilla</taxon>
    </lineage>
</organism>